<evidence type="ECO:0000313" key="11">
    <source>
        <dbReference type="EMBL" id="EPR79786.1"/>
    </source>
</evidence>
<keyword evidence="12" id="KW-1185">Reference proteome</keyword>
<evidence type="ECO:0000256" key="9">
    <source>
        <dbReference type="ARBA" id="ARBA00023242"/>
    </source>
</evidence>
<dbReference type="InterPro" id="IPR047520">
    <property type="entry name" value="XPF_nuclease"/>
</dbReference>
<dbReference type="SMART" id="SM00891">
    <property type="entry name" value="ERCC4"/>
    <property type="match status" value="1"/>
</dbReference>
<dbReference type="InterPro" id="IPR010994">
    <property type="entry name" value="RuvA_2-like"/>
</dbReference>
<dbReference type="PANTHER" id="PTHR10150:SF0">
    <property type="entry name" value="DNA REPAIR ENDONUCLEASE XPF"/>
    <property type="match status" value="1"/>
</dbReference>
<dbReference type="GO" id="GO:1901255">
    <property type="term" value="P:nucleotide-excision repair involved in interstrand cross-link repair"/>
    <property type="evidence" value="ECO:0007669"/>
    <property type="project" value="TreeGrafter"/>
</dbReference>
<comment type="subcellular location">
    <subcellularLocation>
        <location evidence="1">Nucleus</location>
    </subcellularLocation>
</comment>
<evidence type="ECO:0000256" key="5">
    <source>
        <dbReference type="ARBA" id="ARBA00022763"/>
    </source>
</evidence>
<proteinExistence type="inferred from homology"/>
<dbReference type="SUPFAM" id="SSF52980">
    <property type="entry name" value="Restriction endonuclease-like"/>
    <property type="match status" value="1"/>
</dbReference>
<keyword evidence="5" id="KW-0227">DNA damage</keyword>
<dbReference type="Pfam" id="PF02732">
    <property type="entry name" value="ERCC4"/>
    <property type="match status" value="1"/>
</dbReference>
<evidence type="ECO:0000256" key="6">
    <source>
        <dbReference type="ARBA" id="ARBA00022801"/>
    </source>
</evidence>
<evidence type="ECO:0000256" key="1">
    <source>
        <dbReference type="ARBA" id="ARBA00004123"/>
    </source>
</evidence>
<keyword evidence="7" id="KW-0238">DNA-binding</keyword>
<keyword evidence="8" id="KW-0234">DNA repair</keyword>
<dbReference type="CDD" id="cd20078">
    <property type="entry name" value="XPF_nuclease_XPF_euk"/>
    <property type="match status" value="1"/>
</dbReference>
<reference evidence="12" key="1">
    <citation type="journal article" date="2013" name="PLoS Genet.">
        <title>The genome of Spraguea lophii and the basis of host-microsporidian interactions.</title>
        <authorList>
            <person name="Campbell S.E."/>
            <person name="Williams T.A."/>
            <person name="Yousuf A."/>
            <person name="Soanes D.M."/>
            <person name="Paszkiewicz K.H."/>
            <person name="Williams B.A.P."/>
        </authorList>
    </citation>
    <scope>NUCLEOTIDE SEQUENCE [LARGE SCALE GENOMIC DNA]</scope>
    <source>
        <strain evidence="12">42_110</strain>
    </source>
</reference>
<name>S7WA96_SPRLO</name>
<dbReference type="Gene3D" id="3.40.50.10130">
    <property type="match status" value="1"/>
</dbReference>
<dbReference type="OrthoDB" id="361020at2759"/>
<dbReference type="VEuPathDB" id="MicrosporidiaDB:SLOPH_2220"/>
<dbReference type="InterPro" id="IPR006166">
    <property type="entry name" value="ERCC4_domain"/>
</dbReference>
<evidence type="ECO:0000256" key="7">
    <source>
        <dbReference type="ARBA" id="ARBA00023125"/>
    </source>
</evidence>
<evidence type="ECO:0000256" key="8">
    <source>
        <dbReference type="ARBA" id="ARBA00023204"/>
    </source>
</evidence>
<dbReference type="OMA" id="THILDIM"/>
<dbReference type="GO" id="GO:0003684">
    <property type="term" value="F:damaged DNA binding"/>
    <property type="evidence" value="ECO:0007669"/>
    <property type="project" value="TreeGrafter"/>
</dbReference>
<dbReference type="GO" id="GO:0000712">
    <property type="term" value="P:resolution of meiotic recombination intermediates"/>
    <property type="evidence" value="ECO:0007669"/>
    <property type="project" value="TreeGrafter"/>
</dbReference>
<dbReference type="PANTHER" id="PTHR10150">
    <property type="entry name" value="DNA REPAIR ENDONUCLEASE XPF"/>
    <property type="match status" value="1"/>
</dbReference>
<dbReference type="SUPFAM" id="SSF47781">
    <property type="entry name" value="RuvA domain 2-like"/>
    <property type="match status" value="1"/>
</dbReference>
<comment type="caution">
    <text evidence="11">The sequence shown here is derived from an EMBL/GenBank/DDBJ whole genome shotgun (WGS) entry which is preliminary data.</text>
</comment>
<keyword evidence="3" id="KW-0540">Nuclease</keyword>
<dbReference type="GO" id="GO:0000014">
    <property type="term" value="F:single-stranded DNA endodeoxyribonuclease activity"/>
    <property type="evidence" value="ECO:0007669"/>
    <property type="project" value="TreeGrafter"/>
</dbReference>
<evidence type="ECO:0000259" key="10">
    <source>
        <dbReference type="SMART" id="SM00891"/>
    </source>
</evidence>
<evidence type="ECO:0000256" key="4">
    <source>
        <dbReference type="ARBA" id="ARBA00022759"/>
    </source>
</evidence>
<evidence type="ECO:0000313" key="12">
    <source>
        <dbReference type="Proteomes" id="UP000014978"/>
    </source>
</evidence>
<dbReference type="FunFam" id="3.40.50.10130:FF:000002">
    <property type="entry name" value="DNA repair endonuclease XPF"/>
    <property type="match status" value="1"/>
</dbReference>
<evidence type="ECO:0000256" key="3">
    <source>
        <dbReference type="ARBA" id="ARBA00022722"/>
    </source>
</evidence>
<dbReference type="Proteomes" id="UP000014978">
    <property type="component" value="Unassembled WGS sequence"/>
</dbReference>
<dbReference type="GO" id="GO:0000724">
    <property type="term" value="P:double-strand break repair via homologous recombination"/>
    <property type="evidence" value="ECO:0007669"/>
    <property type="project" value="TreeGrafter"/>
</dbReference>
<dbReference type="GO" id="GO:0003697">
    <property type="term" value="F:single-stranded DNA binding"/>
    <property type="evidence" value="ECO:0007669"/>
    <property type="project" value="TreeGrafter"/>
</dbReference>
<sequence length="702" mass="82592">MLPYEREILEVCNNKSYILISACGLGVETIILQHMLFYMRKEALSFVINTCDIDDEYFEQVKNEKLYFFKYGVPPGEKRREMYKKGGVYVISSVILIGDILNNIVNVESISSIFVGRAENLKENSTEAFIFYLVKKINEHVLIKAYSDNPFLLSTKIFPLENLTNILKVENIFLYPRFKDSIINSLPKDSEMIEISFKLSKNIEKLQVLTYELLNGITNEIKRNTKMNDFETDNILIENYHKLFKRNEIFKNDKKMIKLFRVCKIMKKLTFLLLSVNAHLFPSIFLELVDDEINSTDKTWITLTCTHLIIEEIENMKGKRDKINKIIDDSDEIQFTLDFTKNGNNGRGGIKNDAKLKTLKELIEKNKDKNILILSSESSSKFTIEDFMDIKFHQIENINFCTHTNFRFLKDNYEIIILLEPCLSSIRKIERYVNSTSIGILTYILFFRNTLEEENYLREIRGEKEIFEKLINEKSNIPLKLSMEEIILEDNDEEYKIIVDYRELKSTLPFTLYKARNNIAVSMLDVGDYILGEDLSVERKNIYDFISSLNGRLYLQTKRVIHKYKKHYLLLEFNENRRMCLSDYINFKTENFKNSIISKLTYFIMKFPNVRLIWSNQLKITAKIFRGLQNRSKRIVDEGCKIFIDPMLSELLLNVKGINPYNLSSVLNNFKNLKELANTEEKVLEKILGRENGKLVYEFFNK</sequence>
<dbReference type="InParanoid" id="S7WA96"/>
<dbReference type="FunCoup" id="S7WA96">
    <property type="interactions" value="182"/>
</dbReference>
<keyword evidence="6" id="KW-0378">Hydrolase</keyword>
<dbReference type="Gene3D" id="1.10.150.20">
    <property type="entry name" value="5' to 3' exonuclease, C-terminal subdomain"/>
    <property type="match status" value="1"/>
</dbReference>
<feature type="domain" description="ERCC4" evidence="10">
    <location>
        <begin position="496"/>
        <end position="575"/>
    </location>
</feature>
<dbReference type="GO" id="GO:0000110">
    <property type="term" value="C:nucleotide-excision repair factor 1 complex"/>
    <property type="evidence" value="ECO:0007669"/>
    <property type="project" value="TreeGrafter"/>
</dbReference>
<dbReference type="AlphaFoldDB" id="S7WA96"/>
<keyword evidence="4" id="KW-0255">Endonuclease</keyword>
<keyword evidence="9" id="KW-0539">Nucleus</keyword>
<comment type="similarity">
    <text evidence="2">Belongs to the XPF family.</text>
</comment>
<protein>
    <submittedName>
        <fullName evidence="11">Rad1 DNA repair protein</fullName>
    </submittedName>
</protein>
<gene>
    <name evidence="11" type="ORF">SLOPH_2220</name>
</gene>
<dbReference type="STRING" id="1358809.S7WA96"/>
<organism evidence="11 12">
    <name type="scientific">Spraguea lophii (strain 42_110)</name>
    <name type="common">Microsporidian parasite</name>
    <dbReference type="NCBI Taxonomy" id="1358809"/>
    <lineage>
        <taxon>Eukaryota</taxon>
        <taxon>Fungi</taxon>
        <taxon>Fungi incertae sedis</taxon>
        <taxon>Microsporidia</taxon>
        <taxon>Spragueidae</taxon>
        <taxon>Spraguea</taxon>
    </lineage>
</organism>
<dbReference type="InterPro" id="IPR011335">
    <property type="entry name" value="Restrct_endonuc-II-like"/>
</dbReference>
<evidence type="ECO:0000256" key="2">
    <source>
        <dbReference type="ARBA" id="ARBA00010015"/>
    </source>
</evidence>
<accession>S7WA96</accession>
<dbReference type="HOGENOM" id="CLU_002265_2_0_1"/>
<dbReference type="EMBL" id="ATCN01000113">
    <property type="protein sequence ID" value="EPR79786.1"/>
    <property type="molecule type" value="Genomic_DNA"/>
</dbReference>